<reference evidence="2 3" key="1">
    <citation type="journal article" date="2020" name="Microorganisms">
        <title>Osmotic Adaptation and Compatible Solute Biosynthesis of Phototrophic Bacteria as Revealed from Genome Analyses.</title>
        <authorList>
            <person name="Imhoff J.F."/>
            <person name="Rahn T."/>
            <person name="Kunzel S."/>
            <person name="Keller A."/>
            <person name="Neulinger S.C."/>
        </authorList>
    </citation>
    <scope>NUCLEOTIDE SEQUENCE [LARGE SCALE GENOMIC DNA]</scope>
    <source>
        <strain evidence="2 3">DSM 6210</strain>
    </source>
</reference>
<name>A0ABS1CQL3_9GAMM</name>
<organism evidence="2 3">
    <name type="scientific">Thiohalocapsa halophila</name>
    <dbReference type="NCBI Taxonomy" id="69359"/>
    <lineage>
        <taxon>Bacteria</taxon>
        <taxon>Pseudomonadati</taxon>
        <taxon>Pseudomonadota</taxon>
        <taxon>Gammaproteobacteria</taxon>
        <taxon>Chromatiales</taxon>
        <taxon>Chromatiaceae</taxon>
        <taxon>Thiohalocapsa</taxon>
    </lineage>
</organism>
<gene>
    <name evidence="2" type="ORF">CKO31_25345</name>
</gene>
<accession>A0ABS1CQL3</accession>
<keyword evidence="3" id="KW-1185">Reference proteome</keyword>
<proteinExistence type="predicted"/>
<evidence type="ECO:0000313" key="2">
    <source>
        <dbReference type="EMBL" id="MBK1633988.1"/>
    </source>
</evidence>
<sequence length="78" mass="8033">MHLEPLDGEAAADATGRTDAQPQPGCAASDALVLALGAQLLHDGDLDGLGCGAQLSALRREPLGQRPDRSLRCDRGTV</sequence>
<feature type="region of interest" description="Disordered" evidence="1">
    <location>
        <begin position="1"/>
        <end position="25"/>
    </location>
</feature>
<evidence type="ECO:0000256" key="1">
    <source>
        <dbReference type="SAM" id="MobiDB-lite"/>
    </source>
</evidence>
<evidence type="ECO:0000313" key="3">
    <source>
        <dbReference type="Proteomes" id="UP000748752"/>
    </source>
</evidence>
<dbReference type="Proteomes" id="UP000748752">
    <property type="component" value="Unassembled WGS sequence"/>
</dbReference>
<protein>
    <submittedName>
        <fullName evidence="2">Uncharacterized protein</fullName>
    </submittedName>
</protein>
<dbReference type="EMBL" id="NRRV01000176">
    <property type="protein sequence ID" value="MBK1633988.1"/>
    <property type="molecule type" value="Genomic_DNA"/>
</dbReference>
<comment type="caution">
    <text evidence="2">The sequence shown here is derived from an EMBL/GenBank/DDBJ whole genome shotgun (WGS) entry which is preliminary data.</text>
</comment>